<dbReference type="AlphaFoldDB" id="A0A4S4M9S1"/>
<evidence type="ECO:0000313" key="2">
    <source>
        <dbReference type="EMBL" id="THH21251.1"/>
    </source>
</evidence>
<proteinExistence type="predicted"/>
<dbReference type="InterPro" id="IPR053203">
    <property type="entry name" value="Cisplatin_resist-associated"/>
</dbReference>
<feature type="compositionally biased region" description="Basic and acidic residues" evidence="1">
    <location>
        <begin position="100"/>
        <end position="121"/>
    </location>
</feature>
<dbReference type="Pfam" id="PF12223">
    <property type="entry name" value="DUF3602"/>
    <property type="match status" value="2"/>
</dbReference>
<dbReference type="PANTHER" id="PTHR34693">
    <property type="entry name" value="PROTEIN PAR32"/>
    <property type="match status" value="1"/>
</dbReference>
<feature type="region of interest" description="Disordered" evidence="1">
    <location>
        <begin position="36"/>
        <end position="165"/>
    </location>
</feature>
<dbReference type="EMBL" id="SGPL01000005">
    <property type="protein sequence ID" value="THH21251.1"/>
    <property type="molecule type" value="Genomic_DNA"/>
</dbReference>
<dbReference type="Proteomes" id="UP000310158">
    <property type="component" value="Unassembled WGS sequence"/>
</dbReference>
<feature type="region of interest" description="Disordered" evidence="1">
    <location>
        <begin position="179"/>
        <end position="286"/>
    </location>
</feature>
<evidence type="ECO:0000256" key="1">
    <source>
        <dbReference type="SAM" id="MobiDB-lite"/>
    </source>
</evidence>
<gene>
    <name evidence="2" type="ORF">EW146_g273</name>
</gene>
<protein>
    <submittedName>
        <fullName evidence="2">Uncharacterized protein</fullName>
    </submittedName>
</protein>
<sequence length="286" mass="30199">MDVHHILQSSLAVVLSTSQTRRRTVPFLVAANTISPSGRGGVGNLRGSSASRGPVDRASFDGPDDFSSTRGRERDSAFEHDKIISVGRGGAGNLRSPSRPRGDETAVDDRERIRTIEEAKEPAVYSSGRGGLGNIRRSSRSVSRDQHNPHVHSTGRGGAGNIKGGDAVDVEVRAIDEEERAAHPHGPGIHSTGRGGIANLAEGTTPAVEHASTGAEHPHAHHVHEFESSGRGGAGNIHSRSRSRGGRSPSKDAGEKHGISALLNRVRSGSRPPKEGSEERRGRAEN</sequence>
<comment type="caution">
    <text evidence="2">The sequence shown here is derived from an EMBL/GenBank/DDBJ whole genome shotgun (WGS) entry which is preliminary data.</text>
</comment>
<dbReference type="InterPro" id="IPR022024">
    <property type="entry name" value="DUF3602"/>
</dbReference>
<feature type="compositionally biased region" description="Basic and acidic residues" evidence="1">
    <location>
        <begin position="272"/>
        <end position="286"/>
    </location>
</feature>
<dbReference type="PANTHER" id="PTHR34693:SF1">
    <property type="entry name" value="PROTEIN PAR32"/>
    <property type="match status" value="1"/>
</dbReference>
<accession>A0A4S4M9S1</accession>
<name>A0A4S4M9S1_9AGAM</name>
<dbReference type="OrthoDB" id="2537432at2759"/>
<keyword evidence="3" id="KW-1185">Reference proteome</keyword>
<feature type="compositionally biased region" description="Basic and acidic residues" evidence="1">
    <location>
        <begin position="249"/>
        <end position="258"/>
    </location>
</feature>
<feature type="compositionally biased region" description="Basic and acidic residues" evidence="1">
    <location>
        <begin position="70"/>
        <end position="83"/>
    </location>
</feature>
<organism evidence="2 3">
    <name type="scientific">Bondarzewia mesenterica</name>
    <dbReference type="NCBI Taxonomy" id="1095465"/>
    <lineage>
        <taxon>Eukaryota</taxon>
        <taxon>Fungi</taxon>
        <taxon>Dikarya</taxon>
        <taxon>Basidiomycota</taxon>
        <taxon>Agaricomycotina</taxon>
        <taxon>Agaricomycetes</taxon>
        <taxon>Russulales</taxon>
        <taxon>Bondarzewiaceae</taxon>
        <taxon>Bondarzewia</taxon>
    </lineage>
</organism>
<reference evidence="2 3" key="1">
    <citation type="submission" date="2019-02" db="EMBL/GenBank/DDBJ databases">
        <title>Genome sequencing of the rare red list fungi Bondarzewia mesenterica.</title>
        <authorList>
            <person name="Buettner E."/>
            <person name="Kellner H."/>
        </authorList>
    </citation>
    <scope>NUCLEOTIDE SEQUENCE [LARGE SCALE GENOMIC DNA]</scope>
    <source>
        <strain evidence="2 3">DSM 108281</strain>
    </source>
</reference>
<evidence type="ECO:0000313" key="3">
    <source>
        <dbReference type="Proteomes" id="UP000310158"/>
    </source>
</evidence>